<reference evidence="1 2" key="1">
    <citation type="submission" date="2018-05" db="EMBL/GenBank/DDBJ databases">
        <title>Genomic Encyclopedia of Archaeal and Bacterial Type Strains, Phase II (KMG-II): from individual species to whole genera.</title>
        <authorList>
            <person name="Goeker M."/>
        </authorList>
    </citation>
    <scope>NUCLEOTIDE SEQUENCE [LARGE SCALE GENOMIC DNA]</scope>
    <source>
        <strain evidence="1 2">DSM 22214</strain>
    </source>
</reference>
<keyword evidence="1" id="KW-0808">Transferase</keyword>
<comment type="caution">
    <text evidence="1">The sequence shown here is derived from an EMBL/GenBank/DDBJ whole genome shotgun (WGS) entry which is preliminary data.</text>
</comment>
<dbReference type="OrthoDB" id="189843at2"/>
<evidence type="ECO:0000313" key="2">
    <source>
        <dbReference type="Proteomes" id="UP000245489"/>
    </source>
</evidence>
<sequence>MSAGRSIITLSQSWGTPHKYVKAVKDFYGGSIDLDPCSNEYSVVNAETEYRLPEHDGLKESWNYPTIFVNPPYGIDKERGTTIKNWLAKCAHANTEFGSQVLALIPIAANTSHWKRFVFTKARAICFLYDTRLKFLENGQDIGKGAPMACAMIYWGDNYYKFYETFIEYGAVVDISNLIDEKIGSDRKKLELFH</sequence>
<dbReference type="Pfam" id="PF05869">
    <property type="entry name" value="Dam"/>
    <property type="match status" value="1"/>
</dbReference>
<proteinExistence type="predicted"/>
<dbReference type="AlphaFoldDB" id="A0A316DNT1"/>
<evidence type="ECO:0000313" key="1">
    <source>
        <dbReference type="EMBL" id="PWK19426.1"/>
    </source>
</evidence>
<keyword evidence="1" id="KW-0489">Methyltransferase</keyword>
<dbReference type="GO" id="GO:0032259">
    <property type="term" value="P:methylation"/>
    <property type="evidence" value="ECO:0007669"/>
    <property type="project" value="UniProtKB-KW"/>
</dbReference>
<keyword evidence="2" id="KW-1185">Reference proteome</keyword>
<dbReference type="GO" id="GO:0003677">
    <property type="term" value="F:DNA binding"/>
    <property type="evidence" value="ECO:0007669"/>
    <property type="project" value="InterPro"/>
</dbReference>
<dbReference type="GO" id="GO:0009007">
    <property type="term" value="F:site-specific DNA-methyltransferase (adenine-specific) activity"/>
    <property type="evidence" value="ECO:0007669"/>
    <property type="project" value="InterPro"/>
</dbReference>
<dbReference type="GO" id="GO:0009307">
    <property type="term" value="P:DNA restriction-modification system"/>
    <property type="evidence" value="ECO:0007669"/>
    <property type="project" value="InterPro"/>
</dbReference>
<gene>
    <name evidence="1" type="ORF">LV89_03942</name>
</gene>
<protein>
    <submittedName>
        <fullName evidence="1">DNA N-6-adenine-methyltransferase Dam</fullName>
    </submittedName>
</protein>
<name>A0A316DNT1_9BACT</name>
<organism evidence="1 2">
    <name type="scientific">Arcicella aurantiaca</name>
    <dbReference type="NCBI Taxonomy" id="591202"/>
    <lineage>
        <taxon>Bacteria</taxon>
        <taxon>Pseudomonadati</taxon>
        <taxon>Bacteroidota</taxon>
        <taxon>Cytophagia</taxon>
        <taxon>Cytophagales</taxon>
        <taxon>Flectobacillaceae</taxon>
        <taxon>Arcicella</taxon>
    </lineage>
</organism>
<dbReference type="Proteomes" id="UP000245489">
    <property type="component" value="Unassembled WGS sequence"/>
</dbReference>
<dbReference type="RefSeq" id="WP_109744609.1">
    <property type="nucleotide sequence ID" value="NZ_QGGO01000027.1"/>
</dbReference>
<dbReference type="EMBL" id="QGGO01000027">
    <property type="protein sequence ID" value="PWK19426.1"/>
    <property type="molecule type" value="Genomic_DNA"/>
</dbReference>
<accession>A0A316DNT1</accession>
<dbReference type="InterPro" id="IPR008593">
    <property type="entry name" value="Dam_MeTrfase"/>
</dbReference>